<gene>
    <name evidence="1" type="ORF">AVEN_49610_1</name>
</gene>
<evidence type="ECO:0000313" key="1">
    <source>
        <dbReference type="EMBL" id="GBN86194.1"/>
    </source>
</evidence>
<dbReference type="AlphaFoldDB" id="A0A4Y2SD83"/>
<accession>A0A4Y2SD83</accession>
<dbReference type="Proteomes" id="UP000499080">
    <property type="component" value="Unassembled WGS sequence"/>
</dbReference>
<organism evidence="1 2">
    <name type="scientific">Araneus ventricosus</name>
    <name type="common">Orbweaver spider</name>
    <name type="synonym">Epeira ventricosa</name>
    <dbReference type="NCBI Taxonomy" id="182803"/>
    <lineage>
        <taxon>Eukaryota</taxon>
        <taxon>Metazoa</taxon>
        <taxon>Ecdysozoa</taxon>
        <taxon>Arthropoda</taxon>
        <taxon>Chelicerata</taxon>
        <taxon>Arachnida</taxon>
        <taxon>Araneae</taxon>
        <taxon>Araneomorphae</taxon>
        <taxon>Entelegynae</taxon>
        <taxon>Araneoidea</taxon>
        <taxon>Araneidae</taxon>
        <taxon>Araneus</taxon>
    </lineage>
</organism>
<protein>
    <submittedName>
        <fullName evidence="1">Uncharacterized protein</fullName>
    </submittedName>
</protein>
<keyword evidence="2" id="KW-1185">Reference proteome</keyword>
<comment type="caution">
    <text evidence="1">The sequence shown here is derived from an EMBL/GenBank/DDBJ whole genome shotgun (WGS) entry which is preliminary data.</text>
</comment>
<sequence length="97" mass="11287">MTSSNHVANVQTIVHFFPHSFQHVWFLGSEHYLRVRRSSSYAQWCQKSPTRKKDTGCVRRPGGPKKHHLVACSGAADTTIRNHIVEEFTYFHFQCRD</sequence>
<proteinExistence type="predicted"/>
<name>A0A4Y2SD83_ARAVE</name>
<evidence type="ECO:0000313" key="2">
    <source>
        <dbReference type="Proteomes" id="UP000499080"/>
    </source>
</evidence>
<reference evidence="1 2" key="1">
    <citation type="journal article" date="2019" name="Sci. Rep.">
        <title>Orb-weaving spider Araneus ventricosus genome elucidates the spidroin gene catalogue.</title>
        <authorList>
            <person name="Kono N."/>
            <person name="Nakamura H."/>
            <person name="Ohtoshi R."/>
            <person name="Moran D.A.P."/>
            <person name="Shinohara A."/>
            <person name="Yoshida Y."/>
            <person name="Fujiwara M."/>
            <person name="Mori M."/>
            <person name="Tomita M."/>
            <person name="Arakawa K."/>
        </authorList>
    </citation>
    <scope>NUCLEOTIDE SEQUENCE [LARGE SCALE GENOMIC DNA]</scope>
</reference>
<dbReference type="EMBL" id="BGPR01021167">
    <property type="protein sequence ID" value="GBN86194.1"/>
    <property type="molecule type" value="Genomic_DNA"/>
</dbReference>